<feature type="region of interest" description="Disordered" evidence="3">
    <location>
        <begin position="428"/>
        <end position="448"/>
    </location>
</feature>
<dbReference type="Gene3D" id="2.40.420.20">
    <property type="match status" value="1"/>
</dbReference>
<feature type="coiled-coil region" evidence="2">
    <location>
        <begin position="183"/>
        <end position="217"/>
    </location>
</feature>
<evidence type="ECO:0000313" key="7">
    <source>
        <dbReference type="Proteomes" id="UP000707356"/>
    </source>
</evidence>
<dbReference type="Proteomes" id="UP000707356">
    <property type="component" value="Unassembled WGS sequence"/>
</dbReference>
<comment type="caution">
    <text evidence="6">The sequence shown here is derived from an EMBL/GenBank/DDBJ whole genome shotgun (WGS) entry which is preliminary data.</text>
</comment>
<dbReference type="Gene3D" id="2.40.30.170">
    <property type="match status" value="1"/>
</dbReference>
<dbReference type="NCBIfam" id="TIGR01730">
    <property type="entry name" value="RND_mfp"/>
    <property type="match status" value="1"/>
</dbReference>
<feature type="compositionally biased region" description="Polar residues" evidence="3">
    <location>
        <begin position="378"/>
        <end position="394"/>
    </location>
</feature>
<dbReference type="PANTHER" id="PTHR30469:SF15">
    <property type="entry name" value="HLYD FAMILY OF SECRETION PROTEINS"/>
    <property type="match status" value="1"/>
</dbReference>
<evidence type="ECO:0000256" key="3">
    <source>
        <dbReference type="SAM" id="MobiDB-lite"/>
    </source>
</evidence>
<accession>A0A951PEU1</accession>
<comment type="similarity">
    <text evidence="1">Belongs to the membrane fusion protein (MFP) (TC 8.A.1) family.</text>
</comment>
<evidence type="ECO:0000259" key="4">
    <source>
        <dbReference type="Pfam" id="PF25917"/>
    </source>
</evidence>
<reference evidence="6" key="2">
    <citation type="journal article" date="2022" name="Microbiol. Resour. Announc.">
        <title>Metagenome Sequencing to Explore Phylogenomics of Terrestrial Cyanobacteria.</title>
        <authorList>
            <person name="Ward R.D."/>
            <person name="Stajich J.E."/>
            <person name="Johansen J.R."/>
            <person name="Huntemann M."/>
            <person name="Clum A."/>
            <person name="Foster B."/>
            <person name="Foster B."/>
            <person name="Roux S."/>
            <person name="Palaniappan K."/>
            <person name="Varghese N."/>
            <person name="Mukherjee S."/>
            <person name="Reddy T.B.K."/>
            <person name="Daum C."/>
            <person name="Copeland A."/>
            <person name="Chen I.A."/>
            <person name="Ivanova N.N."/>
            <person name="Kyrpides N.C."/>
            <person name="Shapiro N."/>
            <person name="Eloe-Fadrosh E.A."/>
            <person name="Pietrasiak N."/>
        </authorList>
    </citation>
    <scope>NUCLEOTIDE SEQUENCE</scope>
    <source>
        <strain evidence="6">GSE-TBD4-15B</strain>
    </source>
</reference>
<evidence type="ECO:0000259" key="5">
    <source>
        <dbReference type="Pfam" id="PF25954"/>
    </source>
</evidence>
<dbReference type="Gene3D" id="2.40.50.100">
    <property type="match status" value="1"/>
</dbReference>
<dbReference type="AlphaFoldDB" id="A0A951PEU1"/>
<feature type="domain" description="Multidrug resistance protein MdtA-like barrel-sandwich hybrid" evidence="4">
    <location>
        <begin position="70"/>
        <end position="246"/>
    </location>
</feature>
<feature type="region of interest" description="Disordered" evidence="3">
    <location>
        <begin position="376"/>
        <end position="395"/>
    </location>
</feature>
<dbReference type="InterPro" id="IPR058625">
    <property type="entry name" value="MdtA-like_BSH"/>
</dbReference>
<dbReference type="InterPro" id="IPR006143">
    <property type="entry name" value="RND_pump_MFP"/>
</dbReference>
<protein>
    <submittedName>
        <fullName evidence="6">Efflux RND transporter periplasmic adaptor subunit</fullName>
    </submittedName>
</protein>
<evidence type="ECO:0000256" key="1">
    <source>
        <dbReference type="ARBA" id="ARBA00009477"/>
    </source>
</evidence>
<feature type="coiled-coil region" evidence="2">
    <location>
        <begin position="110"/>
        <end position="158"/>
    </location>
</feature>
<dbReference type="Pfam" id="PF25954">
    <property type="entry name" value="Beta-barrel_RND_2"/>
    <property type="match status" value="1"/>
</dbReference>
<feature type="compositionally biased region" description="Basic and acidic residues" evidence="3">
    <location>
        <begin position="428"/>
        <end position="437"/>
    </location>
</feature>
<gene>
    <name evidence="6" type="ORF">KME07_16840</name>
</gene>
<keyword evidence="2" id="KW-0175">Coiled coil</keyword>
<dbReference type="Gene3D" id="1.10.287.470">
    <property type="entry name" value="Helix hairpin bin"/>
    <property type="match status" value="1"/>
</dbReference>
<dbReference type="Pfam" id="PF25917">
    <property type="entry name" value="BSH_RND"/>
    <property type="match status" value="1"/>
</dbReference>
<dbReference type="PANTHER" id="PTHR30469">
    <property type="entry name" value="MULTIDRUG RESISTANCE PROTEIN MDTA"/>
    <property type="match status" value="1"/>
</dbReference>
<reference evidence="6" key="1">
    <citation type="submission" date="2021-05" db="EMBL/GenBank/DDBJ databases">
        <authorList>
            <person name="Pietrasiak N."/>
            <person name="Ward R."/>
            <person name="Stajich J.E."/>
            <person name="Kurbessoian T."/>
        </authorList>
    </citation>
    <scope>NUCLEOTIDE SEQUENCE</scope>
    <source>
        <strain evidence="6">GSE-TBD4-15B</strain>
    </source>
</reference>
<dbReference type="EMBL" id="JAHHHV010000073">
    <property type="protein sequence ID" value="MBW4467094.1"/>
    <property type="molecule type" value="Genomic_DNA"/>
</dbReference>
<dbReference type="SUPFAM" id="SSF111369">
    <property type="entry name" value="HlyD-like secretion proteins"/>
    <property type="match status" value="2"/>
</dbReference>
<organism evidence="6 7">
    <name type="scientific">Pegethrix bostrychoides GSE-TBD4-15B</name>
    <dbReference type="NCBI Taxonomy" id="2839662"/>
    <lineage>
        <taxon>Bacteria</taxon>
        <taxon>Bacillati</taxon>
        <taxon>Cyanobacteriota</taxon>
        <taxon>Cyanophyceae</taxon>
        <taxon>Oculatellales</taxon>
        <taxon>Oculatellaceae</taxon>
        <taxon>Pegethrix</taxon>
    </lineage>
</organism>
<sequence length="448" mass="47782">MLSQSQLQALNQLWMLGLLLPTGCGLLPGEAQTQPAQTQQQAVAVDVAVARNAELATTQQLTGTTLPYREISLRSRAEGQILDINADVGNPVQQGQALVQLDDSLLEAAVTEASAEVAARQAEVASLEADVEEARALVRQAELELQQAQSDAERSAELVRQGAISEQAAELDRTAASTAAQAVRSAEQQVRTRQRAVEAIRRRVASQQALVAQARQRQAYTVLTAPVTGSVLERALEPGDLAQVGSEILRLGDLSQIKVEVQVSELELAELRVGTPAQVRLDAFPNQTFVGRVSQISPAADPVARLVPVEVTIANPDRRIGTGLLARVSFGALEAQQIIIPETAIQPAGNSVAENSADAEPIASPQTAQIFVVKGGKSQPQNTAGNNAENTQENPVVEARTVRLGNREDERIEVLSGLEPGERFVVRSSGELKDGDPVRLSFISEAQQ</sequence>
<feature type="domain" description="CusB-like beta-barrel" evidence="5">
    <location>
        <begin position="259"/>
        <end position="331"/>
    </location>
</feature>
<dbReference type="GO" id="GO:0015562">
    <property type="term" value="F:efflux transmembrane transporter activity"/>
    <property type="evidence" value="ECO:0007669"/>
    <property type="project" value="TreeGrafter"/>
</dbReference>
<evidence type="ECO:0000256" key="2">
    <source>
        <dbReference type="SAM" id="Coils"/>
    </source>
</evidence>
<name>A0A951PEU1_9CYAN</name>
<dbReference type="InterPro" id="IPR058792">
    <property type="entry name" value="Beta-barrel_RND_2"/>
</dbReference>
<proteinExistence type="inferred from homology"/>
<dbReference type="FunFam" id="2.40.30.170:FF:000010">
    <property type="entry name" value="Efflux RND transporter periplasmic adaptor subunit"/>
    <property type="match status" value="1"/>
</dbReference>
<evidence type="ECO:0000313" key="6">
    <source>
        <dbReference type="EMBL" id="MBW4467094.1"/>
    </source>
</evidence>
<dbReference type="GO" id="GO:1990281">
    <property type="term" value="C:efflux pump complex"/>
    <property type="evidence" value="ECO:0007669"/>
    <property type="project" value="TreeGrafter"/>
</dbReference>